<feature type="compositionally biased region" description="Acidic residues" evidence="1">
    <location>
        <begin position="26"/>
        <end position="36"/>
    </location>
</feature>
<reference evidence="2 3" key="1">
    <citation type="journal article" date="2016" name="Mol. Biol. Evol.">
        <title>Comparative Genomics of Early-Diverging Mushroom-Forming Fungi Provides Insights into the Origins of Lignocellulose Decay Capabilities.</title>
        <authorList>
            <person name="Nagy L.G."/>
            <person name="Riley R."/>
            <person name="Tritt A."/>
            <person name="Adam C."/>
            <person name="Daum C."/>
            <person name="Floudas D."/>
            <person name="Sun H."/>
            <person name="Yadav J.S."/>
            <person name="Pangilinan J."/>
            <person name="Larsson K.H."/>
            <person name="Matsuura K."/>
            <person name="Barry K."/>
            <person name="Labutti K."/>
            <person name="Kuo R."/>
            <person name="Ohm R.A."/>
            <person name="Bhattacharya S.S."/>
            <person name="Shirouzu T."/>
            <person name="Yoshinaga Y."/>
            <person name="Martin F.M."/>
            <person name="Grigoriev I.V."/>
            <person name="Hibbett D.S."/>
        </authorList>
    </citation>
    <scope>NUCLEOTIDE SEQUENCE [LARGE SCALE GENOMIC DNA]</scope>
    <source>
        <strain evidence="2 3">HHB10207 ss-3</strain>
    </source>
</reference>
<keyword evidence="3" id="KW-1185">Reference proteome</keyword>
<proteinExistence type="predicted"/>
<organism evidence="2 3">
    <name type="scientific">Sistotremastrum suecicum HHB10207 ss-3</name>
    <dbReference type="NCBI Taxonomy" id="1314776"/>
    <lineage>
        <taxon>Eukaryota</taxon>
        <taxon>Fungi</taxon>
        <taxon>Dikarya</taxon>
        <taxon>Basidiomycota</taxon>
        <taxon>Agaricomycotina</taxon>
        <taxon>Agaricomycetes</taxon>
        <taxon>Sistotremastrales</taxon>
        <taxon>Sistotremastraceae</taxon>
        <taxon>Sistotremastrum</taxon>
    </lineage>
</organism>
<dbReference type="AlphaFoldDB" id="A0A165XTI3"/>
<accession>A0A165XTI3</accession>
<feature type="region of interest" description="Disordered" evidence="1">
    <location>
        <begin position="21"/>
        <end position="52"/>
    </location>
</feature>
<name>A0A165XTI3_9AGAM</name>
<sequence length="252" mass="27293">MALSDLYQGYQLPTYQPPWLTSAVADDNDADMDDSGEQTPTLANTFAGPPSAPTQFQYQAAQFAAPTVPTVASLSFPPPPPTATPPNTLCHGRPNTRRGSKTRSQSPKSRRHTAVSSPTFCFNVPPMNEQPVPSSPDAGTSGLRDHMGQSSSFSEVTGIAGFSSNDREELITRSYIMRQISVSWSGALPRSSAKFTYSPATRTRDCLPASSAGRNIETMYKELRTEQKVVKAELDKVMRRSPFNDPAASRSG</sequence>
<evidence type="ECO:0000256" key="1">
    <source>
        <dbReference type="SAM" id="MobiDB-lite"/>
    </source>
</evidence>
<dbReference type="Proteomes" id="UP000076798">
    <property type="component" value="Unassembled WGS sequence"/>
</dbReference>
<evidence type="ECO:0000313" key="3">
    <source>
        <dbReference type="Proteomes" id="UP000076798"/>
    </source>
</evidence>
<dbReference type="EMBL" id="KV428322">
    <property type="protein sequence ID" value="KZT32528.1"/>
    <property type="molecule type" value="Genomic_DNA"/>
</dbReference>
<gene>
    <name evidence="2" type="ORF">SISSUDRAFT_1037671</name>
</gene>
<evidence type="ECO:0000313" key="2">
    <source>
        <dbReference type="EMBL" id="KZT32528.1"/>
    </source>
</evidence>
<feature type="region of interest" description="Disordered" evidence="1">
    <location>
        <begin position="71"/>
        <end position="151"/>
    </location>
</feature>
<protein>
    <submittedName>
        <fullName evidence="2">Uncharacterized protein</fullName>
    </submittedName>
</protein>